<dbReference type="FunCoup" id="A0A068VFG9">
    <property type="interactions" value="162"/>
</dbReference>
<evidence type="ECO:0000313" key="3">
    <source>
        <dbReference type="Proteomes" id="UP000295252"/>
    </source>
</evidence>
<evidence type="ECO:0000256" key="1">
    <source>
        <dbReference type="SAM" id="MobiDB-lite"/>
    </source>
</evidence>
<dbReference type="Gramene" id="CDP18438">
    <property type="protein sequence ID" value="CDP18438"/>
    <property type="gene ID" value="GSCOC_T00007256001"/>
</dbReference>
<dbReference type="PANTHER" id="PTHR36800:SF1">
    <property type="entry name" value="POLYAMINE-MODULATED FACTOR 1-BINDING PROTEIN"/>
    <property type="match status" value="1"/>
</dbReference>
<feature type="compositionally biased region" description="Polar residues" evidence="1">
    <location>
        <begin position="1"/>
        <end position="13"/>
    </location>
</feature>
<dbReference type="OMA" id="KEFAMEK"/>
<dbReference type="InParanoid" id="A0A068VFG9"/>
<proteinExistence type="predicted"/>
<evidence type="ECO:0000313" key="2">
    <source>
        <dbReference type="EMBL" id="CDP18438.1"/>
    </source>
</evidence>
<dbReference type="OrthoDB" id="778453at2759"/>
<dbReference type="PhylomeDB" id="A0A068VFG9"/>
<dbReference type="EMBL" id="HG739319">
    <property type="protein sequence ID" value="CDP18438.1"/>
    <property type="molecule type" value="Genomic_DNA"/>
</dbReference>
<reference evidence="3" key="1">
    <citation type="journal article" date="2014" name="Science">
        <title>The coffee genome provides insight into the convergent evolution of caffeine biosynthesis.</title>
        <authorList>
            <person name="Denoeud F."/>
            <person name="Carretero-Paulet L."/>
            <person name="Dereeper A."/>
            <person name="Droc G."/>
            <person name="Guyot R."/>
            <person name="Pietrella M."/>
            <person name="Zheng C."/>
            <person name="Alberti A."/>
            <person name="Anthony F."/>
            <person name="Aprea G."/>
            <person name="Aury J.M."/>
            <person name="Bento P."/>
            <person name="Bernard M."/>
            <person name="Bocs S."/>
            <person name="Campa C."/>
            <person name="Cenci A."/>
            <person name="Combes M.C."/>
            <person name="Crouzillat D."/>
            <person name="Da Silva C."/>
            <person name="Daddiego L."/>
            <person name="De Bellis F."/>
            <person name="Dussert S."/>
            <person name="Garsmeur O."/>
            <person name="Gayraud T."/>
            <person name="Guignon V."/>
            <person name="Jahn K."/>
            <person name="Jamilloux V."/>
            <person name="Joet T."/>
            <person name="Labadie K."/>
            <person name="Lan T."/>
            <person name="Leclercq J."/>
            <person name="Lepelley M."/>
            <person name="Leroy T."/>
            <person name="Li L.T."/>
            <person name="Librado P."/>
            <person name="Lopez L."/>
            <person name="Munoz A."/>
            <person name="Noel B."/>
            <person name="Pallavicini A."/>
            <person name="Perrotta G."/>
            <person name="Poncet V."/>
            <person name="Pot D."/>
            <person name="Priyono X."/>
            <person name="Rigoreau M."/>
            <person name="Rouard M."/>
            <person name="Rozas J."/>
            <person name="Tranchant-Dubreuil C."/>
            <person name="VanBuren R."/>
            <person name="Zhang Q."/>
            <person name="Andrade A.C."/>
            <person name="Argout X."/>
            <person name="Bertrand B."/>
            <person name="de Kochko A."/>
            <person name="Graziosi G."/>
            <person name="Henry R.J."/>
            <person name="Jayarama X."/>
            <person name="Ming R."/>
            <person name="Nagai C."/>
            <person name="Rounsley S."/>
            <person name="Sankoff D."/>
            <person name="Giuliano G."/>
            <person name="Albert V.A."/>
            <person name="Wincker P."/>
            <person name="Lashermes P."/>
        </authorList>
    </citation>
    <scope>NUCLEOTIDE SEQUENCE [LARGE SCALE GENOMIC DNA]</scope>
    <source>
        <strain evidence="3">cv. DH200-94</strain>
    </source>
</reference>
<gene>
    <name evidence="2" type="ORF">GSCOC_T00007256001</name>
</gene>
<protein>
    <submittedName>
        <fullName evidence="2">Uncharacterized protein</fullName>
    </submittedName>
</protein>
<feature type="region of interest" description="Disordered" evidence="1">
    <location>
        <begin position="1"/>
        <end position="20"/>
    </location>
</feature>
<dbReference type="Proteomes" id="UP000295252">
    <property type="component" value="Chromosome X"/>
</dbReference>
<dbReference type="STRING" id="49390.A0A068VFG9"/>
<dbReference type="AlphaFoldDB" id="A0A068VFG9"/>
<sequence length="120" mass="13457">MADATSSSPSRSPANAELALPRSDVESQLSSLLYDLSHRVQAAMEHMLKMINEIDQNSSDVMDDIKNCKDFALDRKRTLDEEKEHYQKAAYTVISMLNNQVISKGLILTALFKFLGLSSY</sequence>
<accession>A0A068VFG9</accession>
<name>A0A068VFG9_COFCA</name>
<dbReference type="PANTHER" id="PTHR36800">
    <property type="entry name" value="POLYAMINE-MODULATED FACTOR 1-BINDING PROTEIN"/>
    <property type="match status" value="1"/>
</dbReference>
<keyword evidence="3" id="KW-1185">Reference proteome</keyword>
<organism evidence="2 3">
    <name type="scientific">Coffea canephora</name>
    <name type="common">Robusta coffee</name>
    <dbReference type="NCBI Taxonomy" id="49390"/>
    <lineage>
        <taxon>Eukaryota</taxon>
        <taxon>Viridiplantae</taxon>
        <taxon>Streptophyta</taxon>
        <taxon>Embryophyta</taxon>
        <taxon>Tracheophyta</taxon>
        <taxon>Spermatophyta</taxon>
        <taxon>Magnoliopsida</taxon>
        <taxon>eudicotyledons</taxon>
        <taxon>Gunneridae</taxon>
        <taxon>Pentapetalae</taxon>
        <taxon>asterids</taxon>
        <taxon>lamiids</taxon>
        <taxon>Gentianales</taxon>
        <taxon>Rubiaceae</taxon>
        <taxon>Ixoroideae</taxon>
        <taxon>Gardenieae complex</taxon>
        <taxon>Bertiereae - Coffeeae clade</taxon>
        <taxon>Coffeeae</taxon>
        <taxon>Coffea</taxon>
    </lineage>
</organism>